<keyword evidence="4" id="KW-0804">Transcription</keyword>
<keyword evidence="3 5" id="KW-0238">DNA-binding</keyword>
<evidence type="ECO:0000256" key="5">
    <source>
        <dbReference type="PROSITE-ProRule" id="PRU00335"/>
    </source>
</evidence>
<evidence type="ECO:0000313" key="8">
    <source>
        <dbReference type="Proteomes" id="UP001494902"/>
    </source>
</evidence>
<keyword evidence="1" id="KW-0678">Repressor</keyword>
<accession>A0ABV1KH52</accession>
<dbReference type="EMBL" id="JBEDNQ010000008">
    <property type="protein sequence ID" value="MEQ3552678.1"/>
    <property type="molecule type" value="Genomic_DNA"/>
</dbReference>
<organism evidence="7 8">
    <name type="scientific">Pseudonocardia nematodicida</name>
    <dbReference type="NCBI Taxonomy" id="1206997"/>
    <lineage>
        <taxon>Bacteria</taxon>
        <taxon>Bacillati</taxon>
        <taxon>Actinomycetota</taxon>
        <taxon>Actinomycetes</taxon>
        <taxon>Pseudonocardiales</taxon>
        <taxon>Pseudonocardiaceae</taxon>
        <taxon>Pseudonocardia</taxon>
    </lineage>
</organism>
<reference evidence="7 8" key="1">
    <citation type="submission" date="2024-03" db="EMBL/GenBank/DDBJ databases">
        <title>Draft genome sequence of Pseudonocardia nematodicida JCM 31783.</title>
        <authorList>
            <person name="Butdee W."/>
            <person name="Duangmal K."/>
        </authorList>
    </citation>
    <scope>NUCLEOTIDE SEQUENCE [LARGE SCALE GENOMIC DNA]</scope>
    <source>
        <strain evidence="7 8">JCM 31783</strain>
    </source>
</reference>
<dbReference type="Gene3D" id="1.10.357.10">
    <property type="entry name" value="Tetracycline Repressor, domain 2"/>
    <property type="match status" value="1"/>
</dbReference>
<dbReference type="InterPro" id="IPR001647">
    <property type="entry name" value="HTH_TetR"/>
</dbReference>
<dbReference type="InterPro" id="IPR009057">
    <property type="entry name" value="Homeodomain-like_sf"/>
</dbReference>
<evidence type="ECO:0000256" key="1">
    <source>
        <dbReference type="ARBA" id="ARBA00022491"/>
    </source>
</evidence>
<feature type="DNA-binding region" description="H-T-H motif" evidence="5">
    <location>
        <begin position="38"/>
        <end position="57"/>
    </location>
</feature>
<gene>
    <name evidence="7" type="ORF">WIS52_19575</name>
</gene>
<feature type="domain" description="HTH tetR-type" evidence="6">
    <location>
        <begin position="15"/>
        <end position="75"/>
    </location>
</feature>
<keyword evidence="8" id="KW-1185">Reference proteome</keyword>
<name>A0ABV1KH52_9PSEU</name>
<dbReference type="PRINTS" id="PR00455">
    <property type="entry name" value="HTHTETR"/>
</dbReference>
<dbReference type="SUPFAM" id="SSF46689">
    <property type="entry name" value="Homeodomain-like"/>
    <property type="match status" value="1"/>
</dbReference>
<dbReference type="InterPro" id="IPR039538">
    <property type="entry name" value="BetI_C"/>
</dbReference>
<dbReference type="Pfam" id="PF13977">
    <property type="entry name" value="TetR_C_6"/>
    <property type="match status" value="1"/>
</dbReference>
<dbReference type="Proteomes" id="UP001494902">
    <property type="component" value="Unassembled WGS sequence"/>
</dbReference>
<evidence type="ECO:0000256" key="3">
    <source>
        <dbReference type="ARBA" id="ARBA00023125"/>
    </source>
</evidence>
<keyword evidence="2" id="KW-0805">Transcription regulation</keyword>
<dbReference type="Pfam" id="PF00440">
    <property type="entry name" value="TetR_N"/>
    <property type="match status" value="1"/>
</dbReference>
<dbReference type="PANTHER" id="PTHR30055:SF234">
    <property type="entry name" value="HTH-TYPE TRANSCRIPTIONAL REGULATOR BETI"/>
    <property type="match status" value="1"/>
</dbReference>
<dbReference type="PANTHER" id="PTHR30055">
    <property type="entry name" value="HTH-TYPE TRANSCRIPTIONAL REGULATOR RUTR"/>
    <property type="match status" value="1"/>
</dbReference>
<comment type="caution">
    <text evidence="7">The sequence shown here is derived from an EMBL/GenBank/DDBJ whole genome shotgun (WGS) entry which is preliminary data.</text>
</comment>
<dbReference type="InterPro" id="IPR036271">
    <property type="entry name" value="Tet_transcr_reg_TetR-rel_C_sf"/>
</dbReference>
<dbReference type="SUPFAM" id="SSF48498">
    <property type="entry name" value="Tetracyclin repressor-like, C-terminal domain"/>
    <property type="match status" value="1"/>
</dbReference>
<sequence length="203" mass="22523">MVTSPSARGEYTKSVERRREIIAAAVEVFSVAGFHKGSLRDVAKRAGLTQAGVLHHFPSKNHLVKAVLTWRDEQAREAIGDAARVGGLTYIRAMVGLVDANQRETPELAELYAVLSAEATSHSHPAHDYFAERYAWVLDAVQTAFEDVAEAGHLRPGVDPPDAARWMLAMVDGLQIQWLYSRKSVDMTVELRRFLQTLLTVDL</sequence>
<dbReference type="InterPro" id="IPR050109">
    <property type="entry name" value="HTH-type_TetR-like_transc_reg"/>
</dbReference>
<evidence type="ECO:0000256" key="4">
    <source>
        <dbReference type="ARBA" id="ARBA00023163"/>
    </source>
</evidence>
<dbReference type="RefSeq" id="WP_349299750.1">
    <property type="nucleotide sequence ID" value="NZ_JBEDNQ010000008.1"/>
</dbReference>
<dbReference type="PROSITE" id="PS50977">
    <property type="entry name" value="HTH_TETR_2"/>
    <property type="match status" value="1"/>
</dbReference>
<proteinExistence type="predicted"/>
<protein>
    <submittedName>
        <fullName evidence="7">TetR/AcrR family transcriptional regulator</fullName>
    </submittedName>
</protein>
<evidence type="ECO:0000313" key="7">
    <source>
        <dbReference type="EMBL" id="MEQ3552678.1"/>
    </source>
</evidence>
<evidence type="ECO:0000256" key="2">
    <source>
        <dbReference type="ARBA" id="ARBA00023015"/>
    </source>
</evidence>
<evidence type="ECO:0000259" key="6">
    <source>
        <dbReference type="PROSITE" id="PS50977"/>
    </source>
</evidence>